<evidence type="ECO:0000313" key="1">
    <source>
        <dbReference type="EMBL" id="JAD23692.1"/>
    </source>
</evidence>
<name>A0A0A8YMC0_ARUDO</name>
<accession>A0A0A8YMC0</accession>
<reference evidence="1" key="2">
    <citation type="journal article" date="2015" name="Data Brief">
        <title>Shoot transcriptome of the giant reed, Arundo donax.</title>
        <authorList>
            <person name="Barrero R.A."/>
            <person name="Guerrero F.D."/>
            <person name="Moolhuijzen P."/>
            <person name="Goolsby J.A."/>
            <person name="Tidwell J."/>
            <person name="Bellgard S.E."/>
            <person name="Bellgard M.I."/>
        </authorList>
    </citation>
    <scope>NUCLEOTIDE SEQUENCE</scope>
    <source>
        <tissue evidence="1">Shoot tissue taken approximately 20 cm above the soil surface</tissue>
    </source>
</reference>
<protein>
    <submittedName>
        <fullName evidence="1">Uncharacterized protein</fullName>
    </submittedName>
</protein>
<proteinExistence type="predicted"/>
<sequence length="57" mass="6766">MVYRERVSQPHSYLPVQRNGIYANFERIKQGNLYSNKNFFITIIIYYSTLSSDAMNI</sequence>
<dbReference type="EMBL" id="GBRH01274203">
    <property type="protein sequence ID" value="JAD23692.1"/>
    <property type="molecule type" value="Transcribed_RNA"/>
</dbReference>
<reference evidence="1" key="1">
    <citation type="submission" date="2014-09" db="EMBL/GenBank/DDBJ databases">
        <authorList>
            <person name="Magalhaes I.L.F."/>
            <person name="Oliveira U."/>
            <person name="Santos F.R."/>
            <person name="Vidigal T.H.D.A."/>
            <person name="Brescovit A.D."/>
            <person name="Santos A.J."/>
        </authorList>
    </citation>
    <scope>NUCLEOTIDE SEQUENCE</scope>
    <source>
        <tissue evidence="1">Shoot tissue taken approximately 20 cm above the soil surface</tissue>
    </source>
</reference>
<organism evidence="1">
    <name type="scientific">Arundo donax</name>
    <name type="common">Giant reed</name>
    <name type="synonym">Donax arundinaceus</name>
    <dbReference type="NCBI Taxonomy" id="35708"/>
    <lineage>
        <taxon>Eukaryota</taxon>
        <taxon>Viridiplantae</taxon>
        <taxon>Streptophyta</taxon>
        <taxon>Embryophyta</taxon>
        <taxon>Tracheophyta</taxon>
        <taxon>Spermatophyta</taxon>
        <taxon>Magnoliopsida</taxon>
        <taxon>Liliopsida</taxon>
        <taxon>Poales</taxon>
        <taxon>Poaceae</taxon>
        <taxon>PACMAD clade</taxon>
        <taxon>Arundinoideae</taxon>
        <taxon>Arundineae</taxon>
        <taxon>Arundo</taxon>
    </lineage>
</organism>
<dbReference type="AlphaFoldDB" id="A0A0A8YMC0"/>